<proteinExistence type="inferred from homology"/>
<dbReference type="PANTHER" id="PTHR11932">
    <property type="entry name" value="CULLIN"/>
    <property type="match status" value="1"/>
</dbReference>
<dbReference type="InterPro" id="IPR016158">
    <property type="entry name" value="Cullin_homology"/>
</dbReference>
<dbReference type="GO" id="GO:0031461">
    <property type="term" value="C:cullin-RING ubiquitin ligase complex"/>
    <property type="evidence" value="ECO:0007669"/>
    <property type="project" value="InterPro"/>
</dbReference>
<evidence type="ECO:0000313" key="8">
    <source>
        <dbReference type="EMBL" id="ODV91472.1"/>
    </source>
</evidence>
<dbReference type="PROSITE" id="PS50069">
    <property type="entry name" value="CULLIN_2"/>
    <property type="match status" value="1"/>
</dbReference>
<dbReference type="Pfam" id="PF10557">
    <property type="entry name" value="Cullin_Nedd8"/>
    <property type="match status" value="1"/>
</dbReference>
<dbReference type="InterPro" id="IPR019559">
    <property type="entry name" value="Cullin_neddylation_domain"/>
</dbReference>
<feature type="domain" description="Cullin family profile" evidence="7">
    <location>
        <begin position="409"/>
        <end position="643"/>
    </location>
</feature>
<dbReference type="Pfam" id="PF26557">
    <property type="entry name" value="Cullin_AB"/>
    <property type="match status" value="1"/>
</dbReference>
<dbReference type="InterPro" id="IPR036390">
    <property type="entry name" value="WH_DNA-bd_sf"/>
</dbReference>
<evidence type="ECO:0000256" key="2">
    <source>
        <dbReference type="ARBA" id="ARBA00022499"/>
    </source>
</evidence>
<dbReference type="InterPro" id="IPR036388">
    <property type="entry name" value="WH-like_DNA-bd_sf"/>
</dbReference>
<evidence type="ECO:0000259" key="7">
    <source>
        <dbReference type="PROSITE" id="PS50069"/>
    </source>
</evidence>
<dbReference type="GO" id="GO:0006511">
    <property type="term" value="P:ubiquitin-dependent protein catabolic process"/>
    <property type="evidence" value="ECO:0007669"/>
    <property type="project" value="InterPro"/>
</dbReference>
<dbReference type="InterPro" id="IPR001373">
    <property type="entry name" value="Cullin_N"/>
</dbReference>
<evidence type="ECO:0000256" key="1">
    <source>
        <dbReference type="ARBA" id="ARBA00006019"/>
    </source>
</evidence>
<feature type="compositionally biased region" description="Basic residues" evidence="6">
    <location>
        <begin position="1"/>
        <end position="13"/>
    </location>
</feature>
<evidence type="ECO:0000256" key="3">
    <source>
        <dbReference type="ARBA" id="ARBA00022843"/>
    </source>
</evidence>
<dbReference type="SMART" id="SM00884">
    <property type="entry name" value="Cullin_Nedd8"/>
    <property type="match status" value="1"/>
</dbReference>
<dbReference type="GO" id="GO:0031625">
    <property type="term" value="F:ubiquitin protein ligase binding"/>
    <property type="evidence" value="ECO:0007669"/>
    <property type="project" value="InterPro"/>
</dbReference>
<dbReference type="Gene3D" id="1.20.1310.10">
    <property type="entry name" value="Cullin Repeats"/>
    <property type="match status" value="4"/>
</dbReference>
<dbReference type="Proteomes" id="UP000095023">
    <property type="component" value="Unassembled WGS sequence"/>
</dbReference>
<evidence type="ECO:0000313" key="9">
    <source>
        <dbReference type="Proteomes" id="UP000095023"/>
    </source>
</evidence>
<dbReference type="FunFam" id="1.10.10.10:FF:000014">
    <property type="entry name" value="Cullin 1"/>
    <property type="match status" value="1"/>
</dbReference>
<evidence type="ECO:0000256" key="6">
    <source>
        <dbReference type="SAM" id="MobiDB-lite"/>
    </source>
</evidence>
<dbReference type="PROSITE" id="PS01256">
    <property type="entry name" value="CULLIN_1"/>
    <property type="match status" value="1"/>
</dbReference>
<dbReference type="Pfam" id="PF00888">
    <property type="entry name" value="Cullin"/>
    <property type="match status" value="1"/>
</dbReference>
<dbReference type="AlphaFoldDB" id="A0A1E4TI86"/>
<dbReference type="SUPFAM" id="SSF74788">
    <property type="entry name" value="Cullin repeat-like"/>
    <property type="match status" value="1"/>
</dbReference>
<accession>A0A1E4TI86</accession>
<dbReference type="InterPro" id="IPR016159">
    <property type="entry name" value="Cullin_repeat-like_dom_sf"/>
</dbReference>
<comment type="similarity">
    <text evidence="1 4 5">Belongs to the cullin family.</text>
</comment>
<keyword evidence="2" id="KW-1017">Isopeptide bond</keyword>
<dbReference type="SUPFAM" id="SSF46785">
    <property type="entry name" value="Winged helix' DNA-binding domain"/>
    <property type="match status" value="1"/>
</dbReference>
<protein>
    <recommendedName>
        <fullName evidence="7">Cullin family profile domain-containing protein</fullName>
    </recommendedName>
</protein>
<keyword evidence="3" id="KW-0832">Ubl conjugation</keyword>
<evidence type="ECO:0000256" key="5">
    <source>
        <dbReference type="RuleBase" id="RU003829"/>
    </source>
</evidence>
<dbReference type="SUPFAM" id="SSF75632">
    <property type="entry name" value="Cullin homology domain"/>
    <property type="match status" value="1"/>
</dbReference>
<dbReference type="EMBL" id="KV453841">
    <property type="protein sequence ID" value="ODV91472.1"/>
    <property type="molecule type" value="Genomic_DNA"/>
</dbReference>
<dbReference type="InterPro" id="IPR036317">
    <property type="entry name" value="Cullin_homology_sf"/>
</dbReference>
<dbReference type="OrthoDB" id="27073at2759"/>
<dbReference type="SMART" id="SM00182">
    <property type="entry name" value="CULLIN"/>
    <property type="match status" value="1"/>
</dbReference>
<dbReference type="Gene3D" id="3.30.230.130">
    <property type="entry name" value="Cullin, Chain C, Domain 2"/>
    <property type="match status" value="1"/>
</dbReference>
<feature type="region of interest" description="Disordered" evidence="6">
    <location>
        <begin position="1"/>
        <end position="21"/>
    </location>
</feature>
<organism evidence="8 9">
    <name type="scientific">Tortispora caseinolytica NRRL Y-17796</name>
    <dbReference type="NCBI Taxonomy" id="767744"/>
    <lineage>
        <taxon>Eukaryota</taxon>
        <taxon>Fungi</taxon>
        <taxon>Dikarya</taxon>
        <taxon>Ascomycota</taxon>
        <taxon>Saccharomycotina</taxon>
        <taxon>Trigonopsidomycetes</taxon>
        <taxon>Trigonopsidales</taxon>
        <taxon>Trigonopsidaceae</taxon>
        <taxon>Tortispora</taxon>
    </lineage>
</organism>
<keyword evidence="9" id="KW-1185">Reference proteome</keyword>
<sequence>MSTIRPRTKIKPPKKQDKTEKDFNTTWETLSNAIDEIFKRNSSKLSYEQLYRAQYVLVLWRMGAQLYDKTADKLRDVLSAIIKTRIMPLMSSSTDSSLFLQEILTVANEFSIAVRMISDIMIYCDRVYSKEARRPIISDMGLYMLRTYVLSVPEVQRYLFNCLLSQINEIRRGRSIDLHAFNAMIQFMQSLTVTSITPGGATQVSSYYEDEFEPEVVRASADYYSTIKDTLLQKHDASVYFAELDSTFKQEERDVFKLLAESTHPQLIATQDQIFFQENLEDVFNFSPVGLQHIISLFDYTSARLAYQFAGRVDLDRVSFKQHLYNAVYAECDSYKSVLVDPLPLVDDGTARTKVKTQETTHKAFIWIQKLVTYKRKLETLLEASFDNSNDVQATIDEAFISVINSTRRAPEFVSLYLDDGIRRSDKLPKEELSNIIETGLSMFKYLKDADLFQTYYQKHLAKRLLNQRVLTEADELLILKLKDLQGVTYAHSMLKMCDDVLISEVNKADFEKYQASNSMANGFSLSPLLLREPFWPTYLLDMTKREQIRFPDEVKELMERFEQFYRNEHDGRVLNWVAGLGSGEISTIINGRTYDIIAPTFGMVILLQFNDIEEDGYLTIDELEERTNIGQEDLSKHLLSMILPPRTRILRKEPMNSTISGTDRVFLNREFVSKQRKIRVALVTPKSGAKSNNEMAMNQAETEEEHENTLSKVNNARELAVDAAIIRVMKANKSMHHTALVMEVIRQLTRHFEPDVIIIKKRVEVLIDKDYLERSCEDASVYQYKA</sequence>
<dbReference type="InterPro" id="IPR045093">
    <property type="entry name" value="Cullin"/>
</dbReference>
<name>A0A1E4TI86_9ASCO</name>
<dbReference type="InterPro" id="IPR059120">
    <property type="entry name" value="Cullin-like_AB"/>
</dbReference>
<dbReference type="InterPro" id="IPR016157">
    <property type="entry name" value="Cullin_CS"/>
</dbReference>
<reference evidence="9" key="1">
    <citation type="submission" date="2016-02" db="EMBL/GenBank/DDBJ databases">
        <title>Comparative genomics of biotechnologically important yeasts.</title>
        <authorList>
            <consortium name="DOE Joint Genome Institute"/>
            <person name="Riley R."/>
            <person name="Haridas S."/>
            <person name="Wolfe K.H."/>
            <person name="Lopes M.R."/>
            <person name="Hittinger C.T."/>
            <person name="Goker M."/>
            <person name="Salamov A."/>
            <person name="Wisecaver J."/>
            <person name="Long T.M."/>
            <person name="Aerts A.L."/>
            <person name="Barry K."/>
            <person name="Choi C."/>
            <person name="Clum A."/>
            <person name="Coughlan A.Y."/>
            <person name="Deshpande S."/>
            <person name="Douglass A.P."/>
            <person name="Hanson S.J."/>
            <person name="Klenk H.-P."/>
            <person name="Labutti K."/>
            <person name="Lapidus A."/>
            <person name="Lindquist E."/>
            <person name="Lipzen A."/>
            <person name="Meier-Kolthoff J.P."/>
            <person name="Ohm R.A."/>
            <person name="Otillar R.P."/>
            <person name="Pangilinan J."/>
            <person name="Peng Y."/>
            <person name="Rokas A."/>
            <person name="Rosa C.A."/>
            <person name="Scheuner C."/>
            <person name="Sibirny A.A."/>
            <person name="Slot J.C."/>
            <person name="Stielow J.B."/>
            <person name="Sun H."/>
            <person name="Kurtzman C.P."/>
            <person name="Blackwell M."/>
            <person name="Jeffries T.W."/>
            <person name="Grigoriev I.V."/>
        </authorList>
    </citation>
    <scope>NUCLEOTIDE SEQUENCE [LARGE SCALE GENOMIC DNA]</scope>
    <source>
        <strain evidence="9">NRRL Y-17796</strain>
    </source>
</reference>
<dbReference type="Gene3D" id="1.10.10.10">
    <property type="entry name" value="Winged helix-like DNA-binding domain superfamily/Winged helix DNA-binding domain"/>
    <property type="match status" value="1"/>
</dbReference>
<evidence type="ECO:0000256" key="4">
    <source>
        <dbReference type="PROSITE-ProRule" id="PRU00330"/>
    </source>
</evidence>
<gene>
    <name evidence="8" type="ORF">CANCADRAFT_71415</name>
</gene>